<feature type="non-terminal residue" evidence="1">
    <location>
        <position position="1572"/>
    </location>
</feature>
<name>A0ACC1LPV9_9FUNG</name>
<sequence length="1572" mass="170448">MDVKVLLETSHRSVHWAFINKIRTSTVSSDPSHCFAEWKKLLSWEVASKMPHVFNEVTNQMTQLAISGRVDVVQAARLFADMVVVPSTFTDSISSAEVVSTMCQALVRLLLAGADLLVHSPDASPRDNILRSALERNPSAWSSVLLCIRSCIRPSNSVGTGVDNEAQSYETTWTRVSRFLRYAAVDPTVPVWAQSQSIHVLFDAMREWASTDSKVGRQNALSMLDWTVGMSLDAVEPLVLPNNATSATYCKVDSQGRWTRHRLLAACVEVVQTIYGTLSSPGPKNDQNNADKLYMVVDQLQLVLGSMACHESLASPASPLTHSAPIGYDVGPMTGLIAKLSHVAHALSPESYNIHVDAILWSLAASQLARATTRAEQDGFLTIIEAIMRIPTLMRALPHQIVALARFPLMCVATDGFDKDVCSRALRLCEDIGQMASQDIQESADATRNLQSALVDLSATRWVSGRLVAFINALRDYLSLYSKLHSERNASDSSGPLERVFRHIDPIACHPVLFVESIKGLQAKTREPEYEWAVLITMRELVTRAPDRYADQMLPLVYSLLNFALSSLSASSTALLIDIACICVESDMAGVRSVWTTIVSKPAMLWLSHDERAGDGATPVLEYLARFFKLVATHGEASDTYATFRQQILREFVGPMCANLTSGTAEQTQPSHSNVADSMFSVTKPRTRDLFLSALAAYPIEELLSLITTGTPSQTVHQLIAQQTAQQSTIEVADRLRRCGGGAADLLAVLMDNEVRFMRRSLLSGSSASSRTTDELEGGTEESNIPAQRQSWAASNLERSQWLNETLQPVVESVDGERQGNTKPTARFALTTMVSSLAHKSQASSEGHASILLRLSARLRLLVEDISLADHWCLRNSAGDAWHIWFTRALRDAQPSGTSDGADGESSAVAISASEAIAAAAKAGHELVSALHDVLRTSHIPAHMANALYALGGLVKAAASVDQNLGSELSMLASNIIVDLQLLPFTTHSPDEFWLHAAGTLNGEVLAAAIECVGQVVVSNSHDQIALCQIAQFLMAGLMLSVGGGGGTLPPVATQAIARSLTSLHTMLFTQKATNPRSFSDDVVVVEADDIRRCIERLDILQTASTDVMRDANVVNLGCVGLATALAVMHRQWISRLINPAMAEQNETPRAAQALREIARTLNVAYQNLKLAEDGHQLGSQSVASLYYLCFVWPPRPISQRHIELHGNLFVVTPDRVWQAATRLVRKLWSPADGETGEVGARRLDYINCTELAVATLAYHLAMTASQGVAPSAHLKLVKQYSEWARGETDGVQLAANEKPSVRANRVVALAILLGVPLHGVPETTVSNEYLPADQQRLLPAILGVGSVQYGSTAWLRMPESALHSSLGALLGCSGLTQYLDGAHGDEAMAGELEVGDVRSAQVAAFVVGGLLAQSSRAAHLLMLEQREENLVEGAVAASSKDNIASNNVQQAKAEQANVETPMAASEEPKHLGRLPAPTSWCRAVWENIAELSESLTDRSGSIVVESVECKLIYLLTAMLKAIRPFPVVDLRKVFGRLLSVYLGLVDADNLNNKRLPLLALVLDTAERLSPV</sequence>
<evidence type="ECO:0000313" key="1">
    <source>
        <dbReference type="EMBL" id="KAJ2812892.1"/>
    </source>
</evidence>
<reference evidence="1" key="1">
    <citation type="submission" date="2022-07" db="EMBL/GenBank/DDBJ databases">
        <title>Phylogenomic reconstructions and comparative analyses of Kickxellomycotina fungi.</title>
        <authorList>
            <person name="Reynolds N.K."/>
            <person name="Stajich J.E."/>
            <person name="Barry K."/>
            <person name="Grigoriev I.V."/>
            <person name="Crous P."/>
            <person name="Smith M.E."/>
        </authorList>
    </citation>
    <scope>NUCLEOTIDE SEQUENCE</scope>
    <source>
        <strain evidence="1">CBS 102833</strain>
    </source>
</reference>
<organism evidence="1 2">
    <name type="scientific">Coemansia furcata</name>
    <dbReference type="NCBI Taxonomy" id="417177"/>
    <lineage>
        <taxon>Eukaryota</taxon>
        <taxon>Fungi</taxon>
        <taxon>Fungi incertae sedis</taxon>
        <taxon>Zoopagomycota</taxon>
        <taxon>Kickxellomycotina</taxon>
        <taxon>Kickxellomycetes</taxon>
        <taxon>Kickxellales</taxon>
        <taxon>Kickxellaceae</taxon>
        <taxon>Coemansia</taxon>
    </lineage>
</organism>
<protein>
    <submittedName>
        <fullName evidence="1">Uncharacterized protein</fullName>
    </submittedName>
</protein>
<evidence type="ECO:0000313" key="2">
    <source>
        <dbReference type="Proteomes" id="UP001140096"/>
    </source>
</evidence>
<dbReference type="Proteomes" id="UP001140096">
    <property type="component" value="Unassembled WGS sequence"/>
</dbReference>
<proteinExistence type="predicted"/>
<accession>A0ACC1LPV9</accession>
<gene>
    <name evidence="1" type="ORF">H4S07_001073</name>
</gene>
<dbReference type="EMBL" id="JANBUP010000139">
    <property type="protein sequence ID" value="KAJ2812892.1"/>
    <property type="molecule type" value="Genomic_DNA"/>
</dbReference>
<comment type="caution">
    <text evidence="1">The sequence shown here is derived from an EMBL/GenBank/DDBJ whole genome shotgun (WGS) entry which is preliminary data.</text>
</comment>
<keyword evidence="2" id="KW-1185">Reference proteome</keyword>